<organism evidence="1 3">
    <name type="scientific">Puccinia graminis f. sp. tritici</name>
    <dbReference type="NCBI Taxonomy" id="56615"/>
    <lineage>
        <taxon>Eukaryota</taxon>
        <taxon>Fungi</taxon>
        <taxon>Dikarya</taxon>
        <taxon>Basidiomycota</taxon>
        <taxon>Pucciniomycotina</taxon>
        <taxon>Pucciniomycetes</taxon>
        <taxon>Pucciniales</taxon>
        <taxon>Pucciniaceae</taxon>
        <taxon>Puccinia</taxon>
    </lineage>
</organism>
<dbReference type="EMBL" id="VSWC01000196">
    <property type="protein sequence ID" value="KAA1065955.1"/>
    <property type="molecule type" value="Genomic_DNA"/>
</dbReference>
<dbReference type="Proteomes" id="UP000325313">
    <property type="component" value="Unassembled WGS sequence"/>
</dbReference>
<dbReference type="EMBL" id="VDEP01000108">
    <property type="protein sequence ID" value="KAA1130511.1"/>
    <property type="molecule type" value="Genomic_DNA"/>
</dbReference>
<comment type="caution">
    <text evidence="1">The sequence shown here is derived from an EMBL/GenBank/DDBJ whole genome shotgun (WGS) entry which is preliminary data.</text>
</comment>
<keyword evidence="3" id="KW-1185">Reference proteome</keyword>
<evidence type="ECO:0000313" key="4">
    <source>
        <dbReference type="Proteomes" id="UP000325313"/>
    </source>
</evidence>
<reference evidence="3 4" key="1">
    <citation type="submission" date="2019-05" db="EMBL/GenBank/DDBJ databases">
        <title>Emergence of the Ug99 lineage of the wheat stem rust pathogen through somatic hybridization.</title>
        <authorList>
            <person name="Li F."/>
            <person name="Upadhyaya N.M."/>
            <person name="Sperschneider J."/>
            <person name="Matny O."/>
            <person name="Nguyen-Phuc H."/>
            <person name="Mago R."/>
            <person name="Raley C."/>
            <person name="Miller M.E."/>
            <person name="Silverstein K.A.T."/>
            <person name="Henningsen E."/>
            <person name="Hirsch C.D."/>
            <person name="Visser B."/>
            <person name="Pretorius Z.A."/>
            <person name="Steffenson B.J."/>
            <person name="Schwessinger B."/>
            <person name="Dodds P.N."/>
            <person name="Figueroa M."/>
        </authorList>
    </citation>
    <scope>NUCLEOTIDE SEQUENCE [LARGE SCALE GENOMIC DNA]</scope>
    <source>
        <strain evidence="1">21-0</strain>
        <strain evidence="2 4">Ug99</strain>
    </source>
</reference>
<evidence type="ECO:0000313" key="3">
    <source>
        <dbReference type="Proteomes" id="UP000324748"/>
    </source>
</evidence>
<protein>
    <submittedName>
        <fullName evidence="1">Uncharacterized protein</fullName>
    </submittedName>
</protein>
<name>A0A5B0LNL3_PUCGR</name>
<proteinExistence type="predicted"/>
<evidence type="ECO:0000313" key="1">
    <source>
        <dbReference type="EMBL" id="KAA1065955.1"/>
    </source>
</evidence>
<dbReference type="AlphaFoldDB" id="A0A5B0LNL3"/>
<sequence length="102" mass="11301">MWQARLHSQANAAHSRLHSPSVAGFPIIPVVGFGRDGDPCDARCKDGQRQIKLRCVNFGPVYTKKLIINAMRIIKPKQGIPKSFPPVIVDDGGEDELDWLPI</sequence>
<evidence type="ECO:0000313" key="2">
    <source>
        <dbReference type="EMBL" id="KAA1130511.1"/>
    </source>
</evidence>
<gene>
    <name evidence="1" type="ORF">PGT21_016553</name>
    <name evidence="2" type="ORF">PGTUg99_013844</name>
</gene>
<dbReference type="Proteomes" id="UP000324748">
    <property type="component" value="Unassembled WGS sequence"/>
</dbReference>
<accession>A0A5B0LNL3</accession>